<keyword evidence="2" id="KW-1185">Reference proteome</keyword>
<dbReference type="Pfam" id="PF03385">
    <property type="entry name" value="STELLO"/>
    <property type="match status" value="1"/>
</dbReference>
<comment type="caution">
    <text evidence="1">The sequence shown here is derived from an EMBL/GenBank/DDBJ whole genome shotgun (WGS) entry which is preliminary data.</text>
</comment>
<dbReference type="PANTHER" id="PTHR31362:SF0">
    <property type="entry name" value="EXOSTOSIN DOMAIN-CONTAINING PROTEIN-RELATED"/>
    <property type="match status" value="1"/>
</dbReference>
<gene>
    <name evidence="1" type="ORF">PCOR1329_LOCUS16447</name>
</gene>
<evidence type="ECO:0000313" key="1">
    <source>
        <dbReference type="EMBL" id="CAK0812055.1"/>
    </source>
</evidence>
<reference evidence="1" key="1">
    <citation type="submission" date="2023-10" db="EMBL/GenBank/DDBJ databases">
        <authorList>
            <person name="Chen Y."/>
            <person name="Shah S."/>
            <person name="Dougan E. K."/>
            <person name="Thang M."/>
            <person name="Chan C."/>
        </authorList>
    </citation>
    <scope>NUCLEOTIDE SEQUENCE [LARGE SCALE GENOMIC DNA]</scope>
</reference>
<name>A0ABN9R042_9DINO</name>
<organism evidence="1 2">
    <name type="scientific">Prorocentrum cordatum</name>
    <dbReference type="NCBI Taxonomy" id="2364126"/>
    <lineage>
        <taxon>Eukaryota</taxon>
        <taxon>Sar</taxon>
        <taxon>Alveolata</taxon>
        <taxon>Dinophyceae</taxon>
        <taxon>Prorocentrales</taxon>
        <taxon>Prorocentraceae</taxon>
        <taxon>Prorocentrum</taxon>
    </lineage>
</organism>
<dbReference type="PANTHER" id="PTHR31362">
    <property type="entry name" value="GLYCOSYLTRANSFERASE STELLO1-RELATED"/>
    <property type="match status" value="1"/>
</dbReference>
<feature type="non-terminal residue" evidence="1">
    <location>
        <position position="263"/>
    </location>
</feature>
<accession>A0ABN9R042</accession>
<proteinExistence type="predicted"/>
<dbReference type="InterPro" id="IPR005049">
    <property type="entry name" value="STL-like"/>
</dbReference>
<evidence type="ECO:0000313" key="2">
    <source>
        <dbReference type="Proteomes" id="UP001189429"/>
    </source>
</evidence>
<dbReference type="Proteomes" id="UP001189429">
    <property type="component" value="Unassembled WGS sequence"/>
</dbReference>
<sequence>VPWRHFGRKNVGFLYAIAHGARVIYDTDDDNRLKALEIPIAGLNASSVEPLQGVPLKAAIPVVEPGPGRTLLNPYPFFRPTCGHLWPRGYPLDQVRNRADENLTLSAVTLARPPAVQQYLADEDPDVDAIFRLTRPLPCFFQGLPEGVPKLLAVPPQLFLPYNAQATVHLYDGFWGLLLPVTVHGRVSDIWRAYLAQRLLWDVGQVVSFQEAHVVHDRVAHDYLKDFQSEQDLYLKAAALVAFLSQWASDAPTLVERIEQLWT</sequence>
<protein>
    <submittedName>
        <fullName evidence="1">Uncharacterized protein</fullName>
    </submittedName>
</protein>
<feature type="non-terminal residue" evidence="1">
    <location>
        <position position="1"/>
    </location>
</feature>
<dbReference type="EMBL" id="CAUYUJ010005046">
    <property type="protein sequence ID" value="CAK0812055.1"/>
    <property type="molecule type" value="Genomic_DNA"/>
</dbReference>